<dbReference type="Proteomes" id="UP001153050">
    <property type="component" value="Unassembled WGS sequence"/>
</dbReference>
<evidence type="ECO:0000313" key="1">
    <source>
        <dbReference type="EMBL" id="CAH2406287.1"/>
    </source>
</evidence>
<sequence>MVSRALDSSWRALSFTAFVMREIMDNPLEDETASSRLKQVGLMSVLYCMHVGNQPLTLAAITAETGLTRGGVYETIACLVKRRLLDEVEVRNTLGRGKARRFSIPETIFEQIRQFERSPRKEK</sequence>
<comment type="caution">
    <text evidence="1">The sequence shown here is derived from an EMBL/GenBank/DDBJ whole genome shotgun (WGS) entry which is preliminary data.</text>
</comment>
<protein>
    <recommendedName>
        <fullName evidence="3">MarR family transcriptional regulator</fullName>
    </recommendedName>
</protein>
<accession>A0ABN8K7K2</accession>
<keyword evidence="2" id="KW-1185">Reference proteome</keyword>
<proteinExistence type="predicted"/>
<evidence type="ECO:0008006" key="3">
    <source>
        <dbReference type="Google" id="ProtNLM"/>
    </source>
</evidence>
<dbReference type="EMBL" id="CAKXZT010000149">
    <property type="protein sequence ID" value="CAH2406287.1"/>
    <property type="molecule type" value="Genomic_DNA"/>
</dbReference>
<reference evidence="1 2" key="1">
    <citation type="submission" date="2022-03" db="EMBL/GenBank/DDBJ databases">
        <authorList>
            <person name="Brunel B."/>
        </authorList>
    </citation>
    <scope>NUCLEOTIDE SEQUENCE [LARGE SCALE GENOMIC DNA]</scope>
    <source>
        <strain evidence="1">STM5069sample</strain>
    </source>
</reference>
<organism evidence="1 2">
    <name type="scientific">Mesorhizobium escarrei</name>
    <dbReference type="NCBI Taxonomy" id="666018"/>
    <lineage>
        <taxon>Bacteria</taxon>
        <taxon>Pseudomonadati</taxon>
        <taxon>Pseudomonadota</taxon>
        <taxon>Alphaproteobacteria</taxon>
        <taxon>Hyphomicrobiales</taxon>
        <taxon>Phyllobacteriaceae</taxon>
        <taxon>Mesorhizobium</taxon>
    </lineage>
</organism>
<gene>
    <name evidence="1" type="ORF">MES5069_520046</name>
</gene>
<evidence type="ECO:0000313" key="2">
    <source>
        <dbReference type="Proteomes" id="UP001153050"/>
    </source>
</evidence>
<name>A0ABN8K7K2_9HYPH</name>